<evidence type="ECO:0000313" key="12">
    <source>
        <dbReference type="EMBL" id="KAF3428550.1"/>
    </source>
</evidence>
<dbReference type="GO" id="GO:0006123">
    <property type="term" value="P:mitochondrial electron transport, cytochrome c to oxygen"/>
    <property type="evidence" value="ECO:0007669"/>
    <property type="project" value="InterPro"/>
</dbReference>
<dbReference type="UniPathway" id="UPA00705"/>
<dbReference type="InterPro" id="IPR004202">
    <property type="entry name" value="COX7C/Cox8"/>
</dbReference>
<evidence type="ECO:0000256" key="4">
    <source>
        <dbReference type="ARBA" id="ARBA00022692"/>
    </source>
</evidence>
<sequence>MSALRSVLRRFTRSFKTSSARRSDEHDPEGFPGANVPFDITNKYKLAALFTVYTASGLAVPFAVLHYHLHLKYYSINISTLVKRKM</sequence>
<dbReference type="GO" id="GO:0045277">
    <property type="term" value="C:respiratory chain complex IV"/>
    <property type="evidence" value="ECO:0007669"/>
    <property type="project" value="InterPro"/>
</dbReference>
<comment type="caution">
    <text evidence="12">The sequence shown here is derived from an EMBL/GenBank/DDBJ whole genome shotgun (WGS) entry which is preliminary data.</text>
</comment>
<dbReference type="PANTHER" id="PTHR13313">
    <property type="entry name" value="CYTOCHROME C OXIDASE SUBUNIT VIIC"/>
    <property type="match status" value="1"/>
</dbReference>
<keyword evidence="7 11" id="KW-1133">Transmembrane helix</keyword>
<dbReference type="GO" id="GO:0005743">
    <property type="term" value="C:mitochondrial inner membrane"/>
    <property type="evidence" value="ECO:0007669"/>
    <property type="project" value="UniProtKB-SubCell"/>
</dbReference>
<evidence type="ECO:0000313" key="13">
    <source>
        <dbReference type="Proteomes" id="UP000655588"/>
    </source>
</evidence>
<dbReference type="AlphaFoldDB" id="A0A833S1K2"/>
<comment type="pathway">
    <text evidence="2">Energy metabolism; oxidative phosphorylation.</text>
</comment>
<organism evidence="12 13">
    <name type="scientific">Frieseomelitta varia</name>
    <dbReference type="NCBI Taxonomy" id="561572"/>
    <lineage>
        <taxon>Eukaryota</taxon>
        <taxon>Metazoa</taxon>
        <taxon>Ecdysozoa</taxon>
        <taxon>Arthropoda</taxon>
        <taxon>Hexapoda</taxon>
        <taxon>Insecta</taxon>
        <taxon>Pterygota</taxon>
        <taxon>Neoptera</taxon>
        <taxon>Endopterygota</taxon>
        <taxon>Hymenoptera</taxon>
        <taxon>Apocrita</taxon>
        <taxon>Aculeata</taxon>
        <taxon>Apoidea</taxon>
        <taxon>Anthophila</taxon>
        <taxon>Apidae</taxon>
        <taxon>Frieseomelitta</taxon>
    </lineage>
</organism>
<evidence type="ECO:0000256" key="8">
    <source>
        <dbReference type="ARBA" id="ARBA00023128"/>
    </source>
</evidence>
<evidence type="ECO:0000256" key="10">
    <source>
        <dbReference type="SAM" id="MobiDB-lite"/>
    </source>
</evidence>
<evidence type="ECO:0000256" key="5">
    <source>
        <dbReference type="ARBA" id="ARBA00022792"/>
    </source>
</evidence>
<dbReference type="SUPFAM" id="SSF81427">
    <property type="entry name" value="Mitochondrial cytochrome c oxidase subunit VIIc (aka VIIIa)"/>
    <property type="match status" value="1"/>
</dbReference>
<comment type="similarity">
    <text evidence="3">Belongs to the cytochrome c oxidase VIIc family.</text>
</comment>
<evidence type="ECO:0000256" key="1">
    <source>
        <dbReference type="ARBA" id="ARBA00004434"/>
    </source>
</evidence>
<protein>
    <recommendedName>
        <fullName evidence="14">Cytochrome c oxidase polypeptide VIIc</fullName>
    </recommendedName>
</protein>
<comment type="subcellular location">
    <subcellularLocation>
        <location evidence="1">Mitochondrion inner membrane</location>
        <topology evidence="1">Single-pass membrane protein</topology>
    </subcellularLocation>
</comment>
<dbReference type="InterPro" id="IPR036636">
    <property type="entry name" value="COX7C/Cox8_sf"/>
</dbReference>
<evidence type="ECO:0000256" key="9">
    <source>
        <dbReference type="ARBA" id="ARBA00023136"/>
    </source>
</evidence>
<keyword evidence="13" id="KW-1185">Reference proteome</keyword>
<feature type="transmembrane region" description="Helical" evidence="11">
    <location>
        <begin position="46"/>
        <end position="69"/>
    </location>
</feature>
<proteinExistence type="inferred from homology"/>
<keyword evidence="6" id="KW-0809">Transit peptide</keyword>
<dbReference type="EMBL" id="WNWW01000212">
    <property type="protein sequence ID" value="KAF3428550.1"/>
    <property type="molecule type" value="Genomic_DNA"/>
</dbReference>
<evidence type="ECO:0000256" key="6">
    <source>
        <dbReference type="ARBA" id="ARBA00022946"/>
    </source>
</evidence>
<evidence type="ECO:0000256" key="3">
    <source>
        <dbReference type="ARBA" id="ARBA00010514"/>
    </source>
</evidence>
<accession>A0A833S1K2</accession>
<reference evidence="12" key="1">
    <citation type="submission" date="2019-11" db="EMBL/GenBank/DDBJ databases">
        <title>The nuclear and mitochondrial genomes of Frieseomelitta varia - a highly eusocial stingless bee (Meliponini) with a permanently sterile worker caste.</title>
        <authorList>
            <person name="Freitas F.C.P."/>
            <person name="Lourenco A.P."/>
            <person name="Nunes F.M.F."/>
            <person name="Paschoal A.R."/>
            <person name="Abreu F.C.P."/>
            <person name="Barbin F.O."/>
            <person name="Bataglia L."/>
            <person name="Cardoso-Junior C.A.M."/>
            <person name="Cervoni M.S."/>
            <person name="Silva S.R."/>
            <person name="Dalarmi F."/>
            <person name="Del Lama M.A."/>
            <person name="Depintor T.S."/>
            <person name="Ferreira K.M."/>
            <person name="Goria P.S."/>
            <person name="Jaskot M.C."/>
            <person name="Lago D.C."/>
            <person name="Luna-Lucena D."/>
            <person name="Moda L.M."/>
            <person name="Nascimento L."/>
            <person name="Pedrino M."/>
            <person name="Rabico F.O."/>
            <person name="Sanches F.C."/>
            <person name="Santos D.E."/>
            <person name="Santos C.G."/>
            <person name="Vieira J."/>
            <person name="Lopes T.F."/>
            <person name="Barchuk A.R."/>
            <person name="Hartfelder K."/>
            <person name="Simoes Z.L.P."/>
            <person name="Bitondi M.M.G."/>
            <person name="Pinheiro D.G."/>
        </authorList>
    </citation>
    <scope>NUCLEOTIDE SEQUENCE</scope>
    <source>
        <strain evidence="12">USP_RPSP 00005682</strain>
        <tissue evidence="12">Whole individual</tissue>
    </source>
</reference>
<dbReference type="Proteomes" id="UP000655588">
    <property type="component" value="Unassembled WGS sequence"/>
</dbReference>
<evidence type="ECO:0000256" key="7">
    <source>
        <dbReference type="ARBA" id="ARBA00022989"/>
    </source>
</evidence>
<name>A0A833S1K2_9HYME</name>
<keyword evidence="5" id="KW-0999">Mitochondrion inner membrane</keyword>
<evidence type="ECO:0008006" key="14">
    <source>
        <dbReference type="Google" id="ProtNLM"/>
    </source>
</evidence>
<dbReference type="PANTHER" id="PTHR13313:SF0">
    <property type="entry name" value="CYTOCHROME C OXIDASE SUBUNIT 7C, MITOCHONDRIAL"/>
    <property type="match status" value="1"/>
</dbReference>
<feature type="region of interest" description="Disordered" evidence="10">
    <location>
        <begin position="15"/>
        <end position="34"/>
    </location>
</feature>
<evidence type="ECO:0000256" key="2">
    <source>
        <dbReference type="ARBA" id="ARBA00004673"/>
    </source>
</evidence>
<gene>
    <name evidence="12" type="ORF">E2986_12733</name>
</gene>
<evidence type="ECO:0000256" key="11">
    <source>
        <dbReference type="SAM" id="Phobius"/>
    </source>
</evidence>
<keyword evidence="9 11" id="KW-0472">Membrane</keyword>
<keyword evidence="4 11" id="KW-0812">Transmembrane</keyword>
<dbReference type="Pfam" id="PF02935">
    <property type="entry name" value="COX7C"/>
    <property type="match status" value="1"/>
</dbReference>
<dbReference type="Gene3D" id="4.10.49.10">
    <property type="entry name" value="Cytochrome c oxidase subunit VIIc"/>
    <property type="match status" value="1"/>
</dbReference>
<keyword evidence="8" id="KW-0496">Mitochondrion</keyword>